<dbReference type="RefSeq" id="WP_096325991.1">
    <property type="nucleotide sequence ID" value="NZ_FOMX01000006.1"/>
</dbReference>
<dbReference type="GO" id="GO:0005886">
    <property type="term" value="C:plasma membrane"/>
    <property type="evidence" value="ECO:0007669"/>
    <property type="project" value="UniProtKB-SubCell"/>
</dbReference>
<feature type="transmembrane region" description="Helical" evidence="8">
    <location>
        <begin position="250"/>
        <end position="273"/>
    </location>
</feature>
<evidence type="ECO:0000256" key="7">
    <source>
        <dbReference type="RuleBase" id="RU000320"/>
    </source>
</evidence>
<dbReference type="GO" id="GO:0042773">
    <property type="term" value="P:ATP synthesis coupled electron transport"/>
    <property type="evidence" value="ECO:0007669"/>
    <property type="project" value="InterPro"/>
</dbReference>
<comment type="subcellular location">
    <subcellularLocation>
        <location evidence="1">Cell membrane</location>
        <topology evidence="1">Multi-pass membrane protein</topology>
    </subcellularLocation>
    <subcellularLocation>
        <location evidence="7">Membrane</location>
        <topology evidence="7">Multi-pass membrane protein</topology>
    </subcellularLocation>
</comment>
<feature type="transmembrane region" description="Helical" evidence="8">
    <location>
        <begin position="173"/>
        <end position="195"/>
    </location>
</feature>
<feature type="transmembrane region" description="Helical" evidence="8">
    <location>
        <begin position="12"/>
        <end position="29"/>
    </location>
</feature>
<keyword evidence="6 8" id="KW-0472">Membrane</keyword>
<accession>A0A1I1WAZ1</accession>
<feature type="transmembrane region" description="Helical" evidence="8">
    <location>
        <begin position="215"/>
        <end position="238"/>
    </location>
</feature>
<dbReference type="GO" id="GO:0008137">
    <property type="term" value="F:NADH dehydrogenase (ubiquinone) activity"/>
    <property type="evidence" value="ECO:0007669"/>
    <property type="project" value="InterPro"/>
</dbReference>
<evidence type="ECO:0000256" key="6">
    <source>
        <dbReference type="ARBA" id="ARBA00023136"/>
    </source>
</evidence>
<keyword evidence="3" id="KW-1003">Cell membrane</keyword>
<feature type="transmembrane region" description="Helical" evidence="8">
    <location>
        <begin position="390"/>
        <end position="414"/>
    </location>
</feature>
<evidence type="ECO:0000259" key="9">
    <source>
        <dbReference type="Pfam" id="PF00361"/>
    </source>
</evidence>
<reference evidence="11" key="1">
    <citation type="submission" date="2016-10" db="EMBL/GenBank/DDBJ databases">
        <authorList>
            <person name="Varghese N."/>
            <person name="Submissions S."/>
        </authorList>
    </citation>
    <scope>NUCLEOTIDE SEQUENCE [LARGE SCALE GENOMIC DNA]</scope>
    <source>
        <strain evidence="11">ATCC 25963</strain>
    </source>
</reference>
<evidence type="ECO:0000256" key="1">
    <source>
        <dbReference type="ARBA" id="ARBA00004651"/>
    </source>
</evidence>
<feature type="transmembrane region" description="Helical" evidence="8">
    <location>
        <begin position="84"/>
        <end position="104"/>
    </location>
</feature>
<feature type="transmembrane region" description="Helical" evidence="8">
    <location>
        <begin position="350"/>
        <end position="369"/>
    </location>
</feature>
<sequence length="506" mass="54246">MLDAFEVVPNLPVLVVTTPLIGGILTIAMGRGKGPWAWATLITGLVFYFTVLLMQQVLAAKTGYISYELGNWPRQWGIEYRVDALNAFILLTVAGVSFVTTLYAQKSVEKEIPQDRHNFFYAVWVLAVCGLLGITVTGDAFNVYVLLEISSLTVYALIAMGKDMNRQALTASLRYLILGSVGASFILLGIGYLMMVTGTLNMEDMHDRLAALPDIVHHRTVLVAFAFLLVGLGMKMALFPLHMWLPKAYTYAPSAVSALLSATATKVGIYMAFRFLFTIFGVGFSFVAMPASVVLSVAACAGILVTGVTAVRQTNLKRMLAYSSVGQLGYIVAGFALANVHGVAGSVIHIFNHAVMKGGMFMAAGAIMYRLGRCDLRAIRGLGKRMPLTMAAFVAGGLGLVGFPLTAGFISKWYLVQGALEAPHMWPVAAVVLVGSLLAVAYTWRVVEAAYFQEPEGESALVTEAPLSMVAPMWILIGASVYFGVSATFTGEISMRAAKSLLGGAP</sequence>
<feature type="transmembrane region" description="Helical" evidence="8">
    <location>
        <begin position="119"/>
        <end position="137"/>
    </location>
</feature>
<feature type="transmembrane region" description="Helical" evidence="8">
    <location>
        <begin position="143"/>
        <end position="161"/>
    </location>
</feature>
<proteinExistence type="inferred from homology"/>
<name>A0A1I1WAZ1_9BACT</name>
<feature type="transmembrane region" description="Helical" evidence="8">
    <location>
        <begin position="279"/>
        <end position="307"/>
    </location>
</feature>
<organism evidence="10 11">
    <name type="scientific">Nannocystis exedens</name>
    <dbReference type="NCBI Taxonomy" id="54"/>
    <lineage>
        <taxon>Bacteria</taxon>
        <taxon>Pseudomonadati</taxon>
        <taxon>Myxococcota</taxon>
        <taxon>Polyangia</taxon>
        <taxon>Nannocystales</taxon>
        <taxon>Nannocystaceae</taxon>
        <taxon>Nannocystis</taxon>
    </lineage>
</organism>
<evidence type="ECO:0000313" key="11">
    <source>
        <dbReference type="Proteomes" id="UP000199400"/>
    </source>
</evidence>
<dbReference type="InterPro" id="IPR050586">
    <property type="entry name" value="CPA3_Na-H_Antiporter_D"/>
</dbReference>
<dbReference type="STRING" id="54.SAMN02745121_02220"/>
<dbReference type="Proteomes" id="UP000199400">
    <property type="component" value="Unassembled WGS sequence"/>
</dbReference>
<evidence type="ECO:0000256" key="3">
    <source>
        <dbReference type="ARBA" id="ARBA00022475"/>
    </source>
</evidence>
<evidence type="ECO:0000256" key="8">
    <source>
        <dbReference type="SAM" id="Phobius"/>
    </source>
</evidence>
<dbReference type="InterPro" id="IPR003918">
    <property type="entry name" value="NADH_UbQ_OxRdtase"/>
</dbReference>
<dbReference type="Pfam" id="PF00361">
    <property type="entry name" value="Proton_antipo_M"/>
    <property type="match status" value="1"/>
</dbReference>
<feature type="transmembrane region" description="Helical" evidence="8">
    <location>
        <begin position="426"/>
        <end position="444"/>
    </location>
</feature>
<keyword evidence="4 7" id="KW-0812">Transmembrane</keyword>
<dbReference type="OrthoDB" id="9781596at2"/>
<keyword evidence="5 8" id="KW-1133">Transmembrane helix</keyword>
<evidence type="ECO:0000256" key="4">
    <source>
        <dbReference type="ARBA" id="ARBA00022692"/>
    </source>
</evidence>
<feature type="transmembrane region" description="Helical" evidence="8">
    <location>
        <begin position="36"/>
        <end position="58"/>
    </location>
</feature>
<evidence type="ECO:0000256" key="2">
    <source>
        <dbReference type="ARBA" id="ARBA00005346"/>
    </source>
</evidence>
<dbReference type="InterPro" id="IPR001750">
    <property type="entry name" value="ND/Mrp_TM"/>
</dbReference>
<feature type="transmembrane region" description="Helical" evidence="8">
    <location>
        <begin position="465"/>
        <end position="485"/>
    </location>
</feature>
<dbReference type="EMBL" id="FOMX01000006">
    <property type="protein sequence ID" value="SFD92317.1"/>
    <property type="molecule type" value="Genomic_DNA"/>
</dbReference>
<gene>
    <name evidence="10" type="ORF">SAMN02745121_02220</name>
</gene>
<feature type="domain" description="NADH:quinone oxidoreductase/Mrp antiporter transmembrane" evidence="9">
    <location>
        <begin position="139"/>
        <end position="433"/>
    </location>
</feature>
<dbReference type="PRINTS" id="PR01437">
    <property type="entry name" value="NUOXDRDTASE4"/>
</dbReference>
<protein>
    <submittedName>
        <fullName evidence="10">Multisubunit sodium/proton antiporter, MrpD subunit</fullName>
    </submittedName>
</protein>
<dbReference type="AlphaFoldDB" id="A0A1I1WAZ1"/>
<dbReference type="PANTHER" id="PTHR42703">
    <property type="entry name" value="NADH DEHYDROGENASE"/>
    <property type="match status" value="1"/>
</dbReference>
<comment type="similarity">
    <text evidence="2">Belongs to the CPA3 antiporters (TC 2.A.63) subunit D family.</text>
</comment>
<evidence type="ECO:0000256" key="5">
    <source>
        <dbReference type="ARBA" id="ARBA00022989"/>
    </source>
</evidence>
<feature type="transmembrane region" description="Helical" evidence="8">
    <location>
        <begin position="319"/>
        <end position="338"/>
    </location>
</feature>
<evidence type="ECO:0000313" key="10">
    <source>
        <dbReference type="EMBL" id="SFD92317.1"/>
    </source>
</evidence>
<dbReference type="PANTHER" id="PTHR42703:SF1">
    <property type="entry name" value="NA(+)_H(+) ANTIPORTER SUBUNIT D1"/>
    <property type="match status" value="1"/>
</dbReference>
<keyword evidence="11" id="KW-1185">Reference proteome</keyword>